<evidence type="ECO:0000313" key="4">
    <source>
        <dbReference type="EnsemblMetazoa" id="CapteP173033"/>
    </source>
</evidence>
<dbReference type="GO" id="GO:0016491">
    <property type="term" value="F:oxidoreductase activity"/>
    <property type="evidence" value="ECO:0007669"/>
    <property type="project" value="UniProtKB-KW"/>
</dbReference>
<dbReference type="Pfam" id="PF00106">
    <property type="entry name" value="adh_short"/>
    <property type="match status" value="1"/>
</dbReference>
<dbReference type="PRINTS" id="PR00080">
    <property type="entry name" value="SDRFAMILY"/>
</dbReference>
<dbReference type="PRINTS" id="PR00081">
    <property type="entry name" value="GDHRDH"/>
</dbReference>
<evidence type="ECO:0000256" key="2">
    <source>
        <dbReference type="RuleBase" id="RU000363"/>
    </source>
</evidence>
<dbReference type="PANTHER" id="PTHR43157">
    <property type="entry name" value="PHOSPHATIDYLINOSITOL-GLYCAN BIOSYNTHESIS CLASS F PROTEIN-RELATED"/>
    <property type="match status" value="1"/>
</dbReference>
<sequence length="337" mass="37937">MCDCPERMDGKVVIITGGNQGLGKSTAYEIAKRGAKVIIACRDLDDGKRVAVEIRKKTDNPEVNARYLDLSSKASIIQFAEQFKGAEDKLDVLINNAAVCCIPYAKTEDGYEKTMMVNYLGPFLLTYQLVDLLIASAPSRVINVSTHAHIFARMNFSDFMMERHYSPFKAYCRSKLAQIMFTSQLATQLHDFKVSTYSVHPGMLYTERLIHVTPFNIPVVGFFARNLYKFVSKSTLEGCQTTVHCAANEELKSETGLYYSNCAVSTPVVTALNSDKCSRLWTLSEELLGLDPQDWPAIQINDDEEDDYANNGALENYEEYSSEMLMNLDIEDFDYVN</sequence>
<dbReference type="Gene3D" id="3.40.50.720">
    <property type="entry name" value="NAD(P)-binding Rossmann-like Domain"/>
    <property type="match status" value="1"/>
</dbReference>
<reference evidence="4" key="3">
    <citation type="submission" date="2015-06" db="UniProtKB">
        <authorList>
            <consortium name="EnsemblMetazoa"/>
        </authorList>
    </citation>
    <scope>IDENTIFICATION</scope>
</reference>
<keyword evidence="1" id="KW-0560">Oxidoreductase</keyword>
<dbReference type="SUPFAM" id="SSF51735">
    <property type="entry name" value="NAD(P)-binding Rossmann-fold domains"/>
    <property type="match status" value="1"/>
</dbReference>
<dbReference type="CDD" id="cd05327">
    <property type="entry name" value="retinol-DH_like_SDR_c_like"/>
    <property type="match status" value="1"/>
</dbReference>
<dbReference type="PANTHER" id="PTHR43157:SF31">
    <property type="entry name" value="PHOSPHATIDYLINOSITOL-GLYCAN BIOSYNTHESIS CLASS F PROTEIN"/>
    <property type="match status" value="1"/>
</dbReference>
<evidence type="ECO:0000256" key="1">
    <source>
        <dbReference type="ARBA" id="ARBA00023002"/>
    </source>
</evidence>
<organism evidence="3">
    <name type="scientific">Capitella teleta</name>
    <name type="common">Polychaete worm</name>
    <dbReference type="NCBI Taxonomy" id="283909"/>
    <lineage>
        <taxon>Eukaryota</taxon>
        <taxon>Metazoa</taxon>
        <taxon>Spiralia</taxon>
        <taxon>Lophotrochozoa</taxon>
        <taxon>Annelida</taxon>
        <taxon>Polychaeta</taxon>
        <taxon>Sedentaria</taxon>
        <taxon>Scolecida</taxon>
        <taxon>Capitellidae</taxon>
        <taxon>Capitella</taxon>
    </lineage>
</organism>
<reference evidence="5" key="1">
    <citation type="submission" date="2012-12" db="EMBL/GenBank/DDBJ databases">
        <authorList>
            <person name="Hellsten U."/>
            <person name="Grimwood J."/>
            <person name="Chapman J.A."/>
            <person name="Shapiro H."/>
            <person name="Aerts A."/>
            <person name="Otillar R.P."/>
            <person name="Terry A.Y."/>
            <person name="Boore J.L."/>
            <person name="Simakov O."/>
            <person name="Marletaz F."/>
            <person name="Cho S.-J."/>
            <person name="Edsinger-Gonzales E."/>
            <person name="Havlak P."/>
            <person name="Kuo D.-H."/>
            <person name="Larsson T."/>
            <person name="Lv J."/>
            <person name="Arendt D."/>
            <person name="Savage R."/>
            <person name="Osoegawa K."/>
            <person name="de Jong P."/>
            <person name="Lindberg D.R."/>
            <person name="Seaver E.C."/>
            <person name="Weisblat D.A."/>
            <person name="Putnam N.H."/>
            <person name="Grigoriev I.V."/>
            <person name="Rokhsar D.S."/>
        </authorList>
    </citation>
    <scope>NUCLEOTIDE SEQUENCE</scope>
    <source>
        <strain evidence="5">I ESC-2004</strain>
    </source>
</reference>
<accession>R7TL38</accession>
<dbReference type="Proteomes" id="UP000014760">
    <property type="component" value="Unassembled WGS sequence"/>
</dbReference>
<dbReference type="STRING" id="283909.R7TL38"/>
<dbReference type="OMA" id="SDCKKTW"/>
<dbReference type="EMBL" id="AMQN01013396">
    <property type="status" value="NOT_ANNOTATED_CDS"/>
    <property type="molecule type" value="Genomic_DNA"/>
</dbReference>
<dbReference type="AlphaFoldDB" id="R7TL38"/>
<comment type="similarity">
    <text evidence="2">Belongs to the short-chain dehydrogenases/reductases (SDR) family.</text>
</comment>
<name>R7TL38_CAPTE</name>
<gene>
    <name evidence="3" type="ORF">CAPTEDRAFT_173033</name>
</gene>
<dbReference type="InterPro" id="IPR036291">
    <property type="entry name" value="NAD(P)-bd_dom_sf"/>
</dbReference>
<dbReference type="OrthoDB" id="191139at2759"/>
<dbReference type="EMBL" id="KB310189">
    <property type="protein sequence ID" value="ELT92271.1"/>
    <property type="molecule type" value="Genomic_DNA"/>
</dbReference>
<dbReference type="EnsemblMetazoa" id="CapteT173033">
    <property type="protein sequence ID" value="CapteP173033"/>
    <property type="gene ID" value="CapteG173033"/>
</dbReference>
<proteinExistence type="inferred from homology"/>
<evidence type="ECO:0000313" key="3">
    <source>
        <dbReference type="EMBL" id="ELT92271.1"/>
    </source>
</evidence>
<dbReference type="InterPro" id="IPR002347">
    <property type="entry name" value="SDR_fam"/>
</dbReference>
<protein>
    <submittedName>
        <fullName evidence="3 4">Uncharacterized protein</fullName>
    </submittedName>
</protein>
<keyword evidence="5" id="KW-1185">Reference proteome</keyword>
<reference evidence="3 5" key="2">
    <citation type="journal article" date="2013" name="Nature">
        <title>Insights into bilaterian evolution from three spiralian genomes.</title>
        <authorList>
            <person name="Simakov O."/>
            <person name="Marletaz F."/>
            <person name="Cho S.J."/>
            <person name="Edsinger-Gonzales E."/>
            <person name="Havlak P."/>
            <person name="Hellsten U."/>
            <person name="Kuo D.H."/>
            <person name="Larsson T."/>
            <person name="Lv J."/>
            <person name="Arendt D."/>
            <person name="Savage R."/>
            <person name="Osoegawa K."/>
            <person name="de Jong P."/>
            <person name="Grimwood J."/>
            <person name="Chapman J.A."/>
            <person name="Shapiro H."/>
            <person name="Aerts A."/>
            <person name="Otillar R.P."/>
            <person name="Terry A.Y."/>
            <person name="Boore J.L."/>
            <person name="Grigoriev I.V."/>
            <person name="Lindberg D.R."/>
            <person name="Seaver E.C."/>
            <person name="Weisblat D.A."/>
            <person name="Putnam N.H."/>
            <person name="Rokhsar D.S."/>
        </authorList>
    </citation>
    <scope>NUCLEOTIDE SEQUENCE</scope>
    <source>
        <strain evidence="3 5">I ESC-2004</strain>
    </source>
</reference>
<evidence type="ECO:0000313" key="5">
    <source>
        <dbReference type="Proteomes" id="UP000014760"/>
    </source>
</evidence>
<dbReference type="HOGENOM" id="CLU_010194_44_5_1"/>